<organism evidence="2 3">
    <name type="scientific">Symbiodinium microadriaticum</name>
    <name type="common">Dinoflagellate</name>
    <name type="synonym">Zooxanthella microadriatica</name>
    <dbReference type="NCBI Taxonomy" id="2951"/>
    <lineage>
        <taxon>Eukaryota</taxon>
        <taxon>Sar</taxon>
        <taxon>Alveolata</taxon>
        <taxon>Dinophyceae</taxon>
        <taxon>Suessiales</taxon>
        <taxon>Symbiodiniaceae</taxon>
        <taxon>Symbiodinium</taxon>
    </lineage>
</organism>
<proteinExistence type="predicted"/>
<dbReference type="AlphaFoldDB" id="A0A1Q9C9G0"/>
<dbReference type="Proteomes" id="UP000186817">
    <property type="component" value="Unassembled WGS sequence"/>
</dbReference>
<keyword evidence="1" id="KW-0812">Transmembrane</keyword>
<accession>A0A1Q9C9G0</accession>
<reference evidence="2 3" key="1">
    <citation type="submission" date="2016-02" db="EMBL/GenBank/DDBJ databases">
        <title>Genome analysis of coral dinoflagellate symbionts highlights evolutionary adaptations to a symbiotic lifestyle.</title>
        <authorList>
            <person name="Aranda M."/>
            <person name="Li Y."/>
            <person name="Liew Y.J."/>
            <person name="Baumgarten S."/>
            <person name="Simakov O."/>
            <person name="Wilson M."/>
            <person name="Piel J."/>
            <person name="Ashoor H."/>
            <person name="Bougouffa S."/>
            <person name="Bajic V.B."/>
            <person name="Ryu T."/>
            <person name="Ravasi T."/>
            <person name="Bayer T."/>
            <person name="Micklem G."/>
            <person name="Kim H."/>
            <person name="Bhak J."/>
            <person name="Lajeunesse T.C."/>
            <person name="Voolstra C.R."/>
        </authorList>
    </citation>
    <scope>NUCLEOTIDE SEQUENCE [LARGE SCALE GENOMIC DNA]</scope>
    <source>
        <strain evidence="2 3">CCMP2467</strain>
    </source>
</reference>
<feature type="transmembrane region" description="Helical" evidence="1">
    <location>
        <begin position="331"/>
        <end position="351"/>
    </location>
</feature>
<keyword evidence="1" id="KW-1133">Transmembrane helix</keyword>
<evidence type="ECO:0000313" key="2">
    <source>
        <dbReference type="EMBL" id="OLP79582.1"/>
    </source>
</evidence>
<keyword evidence="1" id="KW-0472">Membrane</keyword>
<dbReference type="EMBL" id="LSRX01001467">
    <property type="protein sequence ID" value="OLP79582.1"/>
    <property type="molecule type" value="Genomic_DNA"/>
</dbReference>
<gene>
    <name evidence="2" type="ORF">AK812_SmicGene40117</name>
</gene>
<comment type="caution">
    <text evidence="2">The sequence shown here is derived from an EMBL/GenBank/DDBJ whole genome shotgun (WGS) entry which is preliminary data.</text>
</comment>
<dbReference type="OrthoDB" id="430909at2759"/>
<evidence type="ECO:0000313" key="3">
    <source>
        <dbReference type="Proteomes" id="UP000186817"/>
    </source>
</evidence>
<sequence>MLELLNGWIRAACRCSPECNPSPICGHGDDAESVETINEPVPALKVLDPGASTSDDTCDDFCDEAELWADLLFTPTHFYADDGVSASSSGWLSLSGIAFAPAPGGRRKLPYQNGASTRGWKDYGANYGEATFSMKPRDWDSSFALLPEGCRPTKRLFHANNHEASSRVDIETSGGVLYVAGSTNYHWMSHARSGVGTLPRAWVGYGGAYESPDYTAKRQEAAAAANSPNRIKAAAELLPEEPPKLDAVDVEEQEELAHKFAAAIPAMPSSLARELNCRTCRWRQESAIAPLRYFSLVPATPLKSEVDFPAVAFYCQAIKTVRNGICSVEGLIHGGGLLGGLLVVLLVVVVANGVTWQRFQKTAVLLMVR</sequence>
<name>A0A1Q9C9G0_SYMMI</name>
<keyword evidence="3" id="KW-1185">Reference proteome</keyword>
<evidence type="ECO:0000256" key="1">
    <source>
        <dbReference type="SAM" id="Phobius"/>
    </source>
</evidence>
<protein>
    <submittedName>
        <fullName evidence="2">Uncharacterized protein</fullName>
    </submittedName>
</protein>